<evidence type="ECO:0000256" key="4">
    <source>
        <dbReference type="ARBA" id="ARBA00023002"/>
    </source>
</evidence>
<dbReference type="OrthoDB" id="424974at2759"/>
<keyword evidence="2" id="KW-0285">Flavoprotein</keyword>
<dbReference type="EMBL" id="BMAW01091289">
    <property type="protein sequence ID" value="GFS48883.1"/>
    <property type="molecule type" value="Genomic_DNA"/>
</dbReference>
<organism evidence="5 6">
    <name type="scientific">Nephila pilipes</name>
    <name type="common">Giant wood spider</name>
    <name type="synonym">Nephila maculata</name>
    <dbReference type="NCBI Taxonomy" id="299642"/>
    <lineage>
        <taxon>Eukaryota</taxon>
        <taxon>Metazoa</taxon>
        <taxon>Ecdysozoa</taxon>
        <taxon>Arthropoda</taxon>
        <taxon>Chelicerata</taxon>
        <taxon>Arachnida</taxon>
        <taxon>Araneae</taxon>
        <taxon>Araneomorphae</taxon>
        <taxon>Entelegynae</taxon>
        <taxon>Araneoidea</taxon>
        <taxon>Nephilidae</taxon>
        <taxon>Nephila</taxon>
    </lineage>
</organism>
<comment type="caution">
    <text evidence="5">The sequence shown here is derived from an EMBL/GenBank/DDBJ whole genome shotgun (WGS) entry which is preliminary data.</text>
</comment>
<gene>
    <name evidence="5" type="primary">AVEN_46448_1</name>
    <name evidence="5" type="ORF">NPIL_241331</name>
</gene>
<evidence type="ECO:0000256" key="2">
    <source>
        <dbReference type="ARBA" id="ARBA00022630"/>
    </source>
</evidence>
<proteinExistence type="predicted"/>
<protein>
    <submittedName>
        <fullName evidence="5">DAO domain-containing protein</fullName>
    </submittedName>
</protein>
<accession>A0A8X6IKE5</accession>
<dbReference type="GO" id="GO:0050660">
    <property type="term" value="F:flavin adenine dinucleotide binding"/>
    <property type="evidence" value="ECO:0007669"/>
    <property type="project" value="InterPro"/>
</dbReference>
<dbReference type="GO" id="GO:0050031">
    <property type="term" value="F:L-pipecolate oxidase activity"/>
    <property type="evidence" value="ECO:0007669"/>
    <property type="project" value="TreeGrafter"/>
</dbReference>
<dbReference type="PANTHER" id="PTHR10961:SF46">
    <property type="entry name" value="PEROXISOMAL SARCOSINE OXIDASE"/>
    <property type="match status" value="1"/>
</dbReference>
<dbReference type="Gene3D" id="3.50.50.60">
    <property type="entry name" value="FAD/NAD(P)-binding domain"/>
    <property type="match status" value="1"/>
</dbReference>
<sequence length="132" mass="15139">FSQPHSRGSSHGETRVIRSAYPEPFFCEMMPHAVRMWSELELETETKLMETTGILVIVKTPSETKIHQSVIDNMKKFCPESLDTTDPRSETLFSRLLKYDKLSGVLMDNSGGFLRAHRAVLTIQTSQIFNRY</sequence>
<dbReference type="GO" id="GO:0005777">
    <property type="term" value="C:peroxisome"/>
    <property type="evidence" value="ECO:0007669"/>
    <property type="project" value="TreeGrafter"/>
</dbReference>
<reference evidence="5" key="1">
    <citation type="submission" date="2020-08" db="EMBL/GenBank/DDBJ databases">
        <title>Multicomponent nature underlies the extraordinary mechanical properties of spider dragline silk.</title>
        <authorList>
            <person name="Kono N."/>
            <person name="Nakamura H."/>
            <person name="Mori M."/>
            <person name="Yoshida Y."/>
            <person name="Ohtoshi R."/>
            <person name="Malay A.D."/>
            <person name="Moran D.A.P."/>
            <person name="Tomita M."/>
            <person name="Numata K."/>
            <person name="Arakawa K."/>
        </authorList>
    </citation>
    <scope>NUCLEOTIDE SEQUENCE</scope>
</reference>
<comment type="cofactor">
    <cofactor evidence="1">
        <name>FAD</name>
        <dbReference type="ChEBI" id="CHEBI:57692"/>
    </cofactor>
</comment>
<dbReference type="AlphaFoldDB" id="A0A8X6IKE5"/>
<dbReference type="GO" id="GO:0008115">
    <property type="term" value="F:sarcosine oxidase activity"/>
    <property type="evidence" value="ECO:0007669"/>
    <property type="project" value="TreeGrafter"/>
</dbReference>
<evidence type="ECO:0000256" key="1">
    <source>
        <dbReference type="ARBA" id="ARBA00001974"/>
    </source>
</evidence>
<keyword evidence="6" id="KW-1185">Reference proteome</keyword>
<keyword evidence="3" id="KW-0274">FAD</keyword>
<dbReference type="GO" id="GO:0033514">
    <property type="term" value="P:L-lysine catabolic process to acetyl-CoA via L-pipecolate"/>
    <property type="evidence" value="ECO:0007669"/>
    <property type="project" value="TreeGrafter"/>
</dbReference>
<dbReference type="PANTHER" id="PTHR10961">
    <property type="entry name" value="PEROXISOMAL SARCOSINE OXIDASE"/>
    <property type="match status" value="1"/>
</dbReference>
<dbReference type="Gene3D" id="3.30.9.10">
    <property type="entry name" value="D-Amino Acid Oxidase, subunit A, domain 2"/>
    <property type="match status" value="1"/>
</dbReference>
<keyword evidence="4" id="KW-0560">Oxidoreductase</keyword>
<dbReference type="Proteomes" id="UP000887013">
    <property type="component" value="Unassembled WGS sequence"/>
</dbReference>
<feature type="non-terminal residue" evidence="5">
    <location>
        <position position="1"/>
    </location>
</feature>
<dbReference type="InterPro" id="IPR036188">
    <property type="entry name" value="FAD/NAD-bd_sf"/>
</dbReference>
<evidence type="ECO:0000256" key="3">
    <source>
        <dbReference type="ARBA" id="ARBA00022827"/>
    </source>
</evidence>
<name>A0A8X6IKE5_NEPPI</name>
<evidence type="ECO:0000313" key="5">
    <source>
        <dbReference type="EMBL" id="GFS48883.1"/>
    </source>
</evidence>
<dbReference type="InterPro" id="IPR045170">
    <property type="entry name" value="MTOX"/>
</dbReference>
<evidence type="ECO:0000313" key="6">
    <source>
        <dbReference type="Proteomes" id="UP000887013"/>
    </source>
</evidence>